<reference evidence="1" key="1">
    <citation type="submission" date="2023-03" db="EMBL/GenBank/DDBJ databases">
        <title>Massive genome expansion in bonnet fungi (Mycena s.s.) driven by repeated elements and novel gene families across ecological guilds.</title>
        <authorList>
            <consortium name="Lawrence Berkeley National Laboratory"/>
            <person name="Harder C.B."/>
            <person name="Miyauchi S."/>
            <person name="Viragh M."/>
            <person name="Kuo A."/>
            <person name="Thoen E."/>
            <person name="Andreopoulos B."/>
            <person name="Lu D."/>
            <person name="Skrede I."/>
            <person name="Drula E."/>
            <person name="Henrissat B."/>
            <person name="Morin E."/>
            <person name="Kohler A."/>
            <person name="Barry K."/>
            <person name="LaButti K."/>
            <person name="Morin E."/>
            <person name="Salamov A."/>
            <person name="Lipzen A."/>
            <person name="Mereny Z."/>
            <person name="Hegedus B."/>
            <person name="Baldrian P."/>
            <person name="Stursova M."/>
            <person name="Weitz H."/>
            <person name="Taylor A."/>
            <person name="Grigoriev I.V."/>
            <person name="Nagy L.G."/>
            <person name="Martin F."/>
            <person name="Kauserud H."/>
        </authorList>
    </citation>
    <scope>NUCLEOTIDE SEQUENCE</scope>
    <source>
        <strain evidence="1">CBHHK200</strain>
    </source>
</reference>
<dbReference type="EMBL" id="JARJCM010000607">
    <property type="protein sequence ID" value="KAJ7016071.1"/>
    <property type="molecule type" value="Genomic_DNA"/>
</dbReference>
<evidence type="ECO:0000313" key="2">
    <source>
        <dbReference type="Proteomes" id="UP001218188"/>
    </source>
</evidence>
<keyword evidence="2" id="KW-1185">Reference proteome</keyword>
<accession>A0AAD6WLX9</accession>
<dbReference type="AlphaFoldDB" id="A0AAD6WLX9"/>
<name>A0AAD6WLX9_9AGAR</name>
<dbReference type="Proteomes" id="UP001218188">
    <property type="component" value="Unassembled WGS sequence"/>
</dbReference>
<proteinExistence type="predicted"/>
<organism evidence="1 2">
    <name type="scientific">Mycena alexandri</name>
    <dbReference type="NCBI Taxonomy" id="1745969"/>
    <lineage>
        <taxon>Eukaryota</taxon>
        <taxon>Fungi</taxon>
        <taxon>Dikarya</taxon>
        <taxon>Basidiomycota</taxon>
        <taxon>Agaricomycotina</taxon>
        <taxon>Agaricomycetes</taxon>
        <taxon>Agaricomycetidae</taxon>
        <taxon>Agaricales</taxon>
        <taxon>Marasmiineae</taxon>
        <taxon>Mycenaceae</taxon>
        <taxon>Mycena</taxon>
    </lineage>
</organism>
<sequence>MTSLGEDGPSAQSWSYPSKNHDAPTIIAFNNCVTRKQISLCAVDNSQHSMFSPVYSLGMLRRQCSSCTRTIRDDQCLNKTEGPIPKKLQDEKGQYRTGYTSNIARSQILVTLLVKQANAAQLEIESLLDLSGGYEERRKRRVGSSTSEGPALEKRSAEAFFGLLSRRNAAAGERCRPVELDPNTNRGSSIKRAGPSTPLSGFLDLLLDPIGAANESGNVLAREECLPAAEYVHTYLEIPPRRRPGDCRGSAPVHNLNSASKGNTPALTIYSESGNRKQGTYLLTILTQLERCKPAPRCTSEILGSEGENRRCDGLEGRVVQETLDE</sequence>
<protein>
    <submittedName>
        <fullName evidence="1">Uncharacterized protein</fullName>
    </submittedName>
</protein>
<comment type="caution">
    <text evidence="1">The sequence shown here is derived from an EMBL/GenBank/DDBJ whole genome shotgun (WGS) entry which is preliminary data.</text>
</comment>
<gene>
    <name evidence="1" type="ORF">C8F04DRAFT_1203434</name>
</gene>
<evidence type="ECO:0000313" key="1">
    <source>
        <dbReference type="EMBL" id="KAJ7016071.1"/>
    </source>
</evidence>